<dbReference type="PROSITE" id="PS50137">
    <property type="entry name" value="DS_RBD"/>
    <property type="match status" value="1"/>
</dbReference>
<feature type="domain" description="RNase III" evidence="13">
    <location>
        <begin position="1131"/>
        <end position="1268"/>
    </location>
</feature>
<dbReference type="GO" id="GO:0046872">
    <property type="term" value="F:metal ion binding"/>
    <property type="evidence" value="ECO:0007669"/>
    <property type="project" value="UniProtKB-KW"/>
</dbReference>
<dbReference type="Pfam" id="PF00636">
    <property type="entry name" value="Ribonuclease_3"/>
    <property type="match status" value="2"/>
</dbReference>
<evidence type="ECO:0000256" key="3">
    <source>
        <dbReference type="ARBA" id="ARBA00022722"/>
    </source>
</evidence>
<dbReference type="PROSITE" id="PS50142">
    <property type="entry name" value="RNASE_3_2"/>
    <property type="match status" value="2"/>
</dbReference>
<dbReference type="PROSITE" id="PS00517">
    <property type="entry name" value="RNASE_3_1"/>
    <property type="match status" value="2"/>
</dbReference>
<keyword evidence="15" id="KW-1185">Reference proteome</keyword>
<reference evidence="14 15" key="1">
    <citation type="journal article" date="2018" name="Mol. Biol. Evol.">
        <title>Analysis of the draft genome of the red seaweed Gracilariopsis chorda provides insights into genome size evolution in Rhodophyta.</title>
        <authorList>
            <person name="Lee J."/>
            <person name="Yang E.C."/>
            <person name="Graf L."/>
            <person name="Yang J.H."/>
            <person name="Qiu H."/>
            <person name="Zel Zion U."/>
            <person name="Chan C.X."/>
            <person name="Stephens T.G."/>
            <person name="Weber A.P.M."/>
            <person name="Boo G.H."/>
            <person name="Boo S.M."/>
            <person name="Kim K.M."/>
            <person name="Shin Y."/>
            <person name="Jung M."/>
            <person name="Lee S.J."/>
            <person name="Yim H.S."/>
            <person name="Lee J.H."/>
            <person name="Bhattacharya D."/>
            <person name="Yoon H.S."/>
        </authorList>
    </citation>
    <scope>NUCLEOTIDE SEQUENCE [LARGE SCALE GENOMIC DNA]</scope>
    <source>
        <strain evidence="14 15">SKKU-2015</strain>
        <tissue evidence="14">Whole body</tissue>
    </source>
</reference>
<proteinExistence type="inferred from homology"/>
<comment type="cofactor">
    <cofactor evidence="2">
        <name>Mg(2+)</name>
        <dbReference type="ChEBI" id="CHEBI:18420"/>
    </cofactor>
</comment>
<accession>A0A2V3IFX9</accession>
<dbReference type="PANTHER" id="PTHR14950">
    <property type="entry name" value="DICER-RELATED"/>
    <property type="match status" value="1"/>
</dbReference>
<feature type="compositionally biased region" description="Basic and acidic residues" evidence="11">
    <location>
        <begin position="1307"/>
        <end position="1325"/>
    </location>
</feature>
<dbReference type="InterPro" id="IPR036389">
    <property type="entry name" value="RNase_III_sf"/>
</dbReference>
<evidence type="ECO:0000313" key="14">
    <source>
        <dbReference type="EMBL" id="PXF40961.1"/>
    </source>
</evidence>
<comment type="caution">
    <text evidence="14">The sequence shown here is derived from an EMBL/GenBank/DDBJ whole genome shotgun (WGS) entry which is preliminary data.</text>
</comment>
<evidence type="ECO:0000256" key="2">
    <source>
        <dbReference type="ARBA" id="ARBA00001946"/>
    </source>
</evidence>
<evidence type="ECO:0000256" key="6">
    <source>
        <dbReference type="ARBA" id="ARBA00022801"/>
    </source>
</evidence>
<evidence type="ECO:0000256" key="8">
    <source>
        <dbReference type="ARBA" id="ARBA00022884"/>
    </source>
</evidence>
<dbReference type="Gene3D" id="1.10.1520.10">
    <property type="entry name" value="Ribonuclease III domain"/>
    <property type="match status" value="2"/>
</dbReference>
<feature type="compositionally biased region" description="Basic and acidic residues" evidence="11">
    <location>
        <begin position="543"/>
        <end position="558"/>
    </location>
</feature>
<dbReference type="GO" id="GO:0003723">
    <property type="term" value="F:RNA binding"/>
    <property type="evidence" value="ECO:0007669"/>
    <property type="project" value="UniProtKB-UniRule"/>
</dbReference>
<feature type="region of interest" description="Disordered" evidence="11">
    <location>
        <begin position="951"/>
        <end position="970"/>
    </location>
</feature>
<evidence type="ECO:0000256" key="1">
    <source>
        <dbReference type="ARBA" id="ARBA00001936"/>
    </source>
</evidence>
<keyword evidence="6" id="KW-0378">Hydrolase</keyword>
<feature type="region of interest" description="Disordered" evidence="11">
    <location>
        <begin position="1"/>
        <end position="28"/>
    </location>
</feature>
<dbReference type="InterPro" id="IPR027417">
    <property type="entry name" value="P-loop_NTPase"/>
</dbReference>
<dbReference type="InterPro" id="IPR014720">
    <property type="entry name" value="dsRBD_dom"/>
</dbReference>
<keyword evidence="4" id="KW-0479">Metal-binding</keyword>
<keyword evidence="7" id="KW-0460">Magnesium</keyword>
<evidence type="ECO:0000259" key="12">
    <source>
        <dbReference type="PROSITE" id="PS50137"/>
    </source>
</evidence>
<feature type="region of interest" description="Disordered" evidence="11">
    <location>
        <begin position="520"/>
        <end position="558"/>
    </location>
</feature>
<dbReference type="OrthoDB" id="416741at2759"/>
<feature type="region of interest" description="Disordered" evidence="11">
    <location>
        <begin position="270"/>
        <end position="293"/>
    </location>
</feature>
<feature type="domain" description="RNase III" evidence="13">
    <location>
        <begin position="1418"/>
        <end position="1578"/>
    </location>
</feature>
<dbReference type="InterPro" id="IPR011907">
    <property type="entry name" value="RNase_III"/>
</dbReference>
<dbReference type="CDD" id="cd00593">
    <property type="entry name" value="RIBOc"/>
    <property type="match status" value="2"/>
</dbReference>
<evidence type="ECO:0000313" key="15">
    <source>
        <dbReference type="Proteomes" id="UP000247409"/>
    </source>
</evidence>
<dbReference type="Proteomes" id="UP000247409">
    <property type="component" value="Unassembled WGS sequence"/>
</dbReference>
<evidence type="ECO:0000256" key="7">
    <source>
        <dbReference type="ARBA" id="ARBA00022842"/>
    </source>
</evidence>
<evidence type="ECO:0000256" key="4">
    <source>
        <dbReference type="ARBA" id="ARBA00022723"/>
    </source>
</evidence>
<organism evidence="14 15">
    <name type="scientific">Gracilariopsis chorda</name>
    <dbReference type="NCBI Taxonomy" id="448386"/>
    <lineage>
        <taxon>Eukaryota</taxon>
        <taxon>Rhodophyta</taxon>
        <taxon>Florideophyceae</taxon>
        <taxon>Rhodymeniophycidae</taxon>
        <taxon>Gracilariales</taxon>
        <taxon>Gracilariaceae</taxon>
        <taxon>Gracilariopsis</taxon>
    </lineage>
</organism>
<feature type="domain" description="DRBM" evidence="12">
    <location>
        <begin position="1640"/>
        <end position="1675"/>
    </location>
</feature>
<gene>
    <name evidence="14" type="ORF">BWQ96_09316</name>
</gene>
<keyword evidence="9" id="KW-0464">Manganese</keyword>
<dbReference type="SUPFAM" id="SSF54768">
    <property type="entry name" value="dsRNA-binding domain-like"/>
    <property type="match status" value="1"/>
</dbReference>
<evidence type="ECO:0000256" key="9">
    <source>
        <dbReference type="ARBA" id="ARBA00023211"/>
    </source>
</evidence>
<feature type="region of interest" description="Disordered" evidence="11">
    <location>
        <begin position="566"/>
        <end position="585"/>
    </location>
</feature>
<dbReference type="PANTHER" id="PTHR14950:SF37">
    <property type="entry name" value="ENDORIBONUCLEASE DICER"/>
    <property type="match status" value="1"/>
</dbReference>
<evidence type="ECO:0000256" key="10">
    <source>
        <dbReference type="PROSITE-ProRule" id="PRU00266"/>
    </source>
</evidence>
<name>A0A2V3IFX9_9FLOR</name>
<keyword evidence="5" id="KW-0255">Endonuclease</keyword>
<dbReference type="FunFam" id="1.10.1520.10:FF:000004">
    <property type="entry name" value="Endoribonuclease dicer-like 1"/>
    <property type="match status" value="1"/>
</dbReference>
<dbReference type="InterPro" id="IPR000999">
    <property type="entry name" value="RNase_III_dom"/>
</dbReference>
<feature type="compositionally biased region" description="Basic and acidic residues" evidence="11">
    <location>
        <begin position="270"/>
        <end position="280"/>
    </location>
</feature>
<keyword evidence="3" id="KW-0540">Nuclease</keyword>
<dbReference type="GO" id="GO:0006364">
    <property type="term" value="P:rRNA processing"/>
    <property type="evidence" value="ECO:0007669"/>
    <property type="project" value="InterPro"/>
</dbReference>
<dbReference type="GO" id="GO:0004525">
    <property type="term" value="F:ribonuclease III activity"/>
    <property type="evidence" value="ECO:0007669"/>
    <property type="project" value="InterPro"/>
</dbReference>
<dbReference type="HAMAP" id="MF_00104">
    <property type="entry name" value="RNase_III"/>
    <property type="match status" value="1"/>
</dbReference>
<evidence type="ECO:0000259" key="13">
    <source>
        <dbReference type="PROSITE" id="PS50142"/>
    </source>
</evidence>
<dbReference type="EMBL" id="NBIV01000249">
    <property type="protein sequence ID" value="PXF40961.1"/>
    <property type="molecule type" value="Genomic_DNA"/>
</dbReference>
<evidence type="ECO:0000256" key="5">
    <source>
        <dbReference type="ARBA" id="ARBA00022759"/>
    </source>
</evidence>
<dbReference type="SUPFAM" id="SSF69065">
    <property type="entry name" value="RNase III domain-like"/>
    <property type="match status" value="2"/>
</dbReference>
<evidence type="ECO:0000256" key="11">
    <source>
        <dbReference type="SAM" id="MobiDB-lite"/>
    </source>
</evidence>
<dbReference type="STRING" id="448386.A0A2V3IFX9"/>
<dbReference type="SMART" id="SM00535">
    <property type="entry name" value="RIBOc"/>
    <property type="match status" value="2"/>
</dbReference>
<protein>
    <submittedName>
        <fullName evidence="14">Endoribonuclease Dicer-like</fullName>
    </submittedName>
</protein>
<sequence>MERPPTNTCADIEIVAGKDGPPQTAPTPLPPADVEAVKSSLQRLELENLLVLFPDHTESAETPPNQHEELLIQSIHHFLQVERIRRANDQVAIKRPLRSVLLLSTTKKNALRFHHLFSSHAQLRTAAQGTQQISSEHPLNFLLADHDVVLTKPEYALRHAHRHTLNLRRTSLLVIDQAEDAGMRSHPASQFIRDFYRALPRSRRPRILALSRVRLTRLMLYPVEYNLMSRSCLGRSHDVLWSSCYGTSARDVQGGLIDVETITYNGHYEDSNDIHHHDRQTNLPTKKPANPENDDFSLLERETGNLGVALFLKGSQRRKIRGRNSRLRTLSIRNASRASLRGDDFVGMSEKVFYLVRELQFVYACSTKSHQLSVAIHAGHPTVACALCELLHSLPMFRALNTRVVLGQIKPELHQISSLPSTLAGQWQGEETDDEEVSGLAAGTVHILIVANTYFVQGSVQRPLPPTPLVIRFDGSVPDPSMDGGGGRCRVIVFKQRRYYNADLNGGYARGLTQNGAHLGRAKASRNDKSGNVIDLTDDDHENDQPTRRNQRPIEDSRLPLRNRAAKSLSRKRKIPGSQMPVINGDSQTVVDHRRTEDMVRSTQVAEEERRAFHCKLPAPLMGPDSESNPISYQYSVVLCDHIPSNASASLPGSLRRCGIEDIVFLFSQKLSNDDLLISLEDSFLGTGSSLSVSGYARLLYHGSITLSPEQLRQAREYSAVVFPFLINGVYSSHFVWEEEMSFEHPMESGTGRNYCRMYLILPARDKSARQPKTATLVHEATGHESSNCVTGKAEYDADKVYKEIMQKYFDVHEPNRAELDFRYSREIDWSIVQTVITLQDKEVRAEECRKVESLSPEHYKQLEATLLYSSNASDFCLLSGTLQENLCPLSHIHRSRRFPLHEDGTVALHDDLIHLINVHMDEETMTKQAEVAKGITKETTSVELIDLTKKASGDGNAIPPSEKGQPNEDEIAPKDEALASIQAPSPVKWCKKRNHFVHDKMVGPTKRRRTTGQFSTMKRFDARRNVMKKRKFWVGDVHYSIETYFKKYYPQELKNLIQPLLTAVQPKVMGFVELCDLLQGMSLRQVCERHVSRTSDVRLLIPELCRRHPMSFGMLFLPPVAVLIEHHLSVCDFKEFLFRRTGIKCEHSLLMRSVTSKAVSSIANYERLEFLGDALLKLSTTIRLFTRYPHTSEGGMHFRRKDIVCNARLCQIGEKIGLFNYCKFRREPSGEWKPPGTDVAGRIQMITEKGLADVVEAVCGAYFLHGASSANSDALASETVTLDGNGTSENWVIDLCDSSDEDEEPNDKRPRQDRETTNDAKEEPVLIDPCSDERRQEPNSNHPFSAISVEQGYICGYKLLESLSVFEDKEPTHSEMLLSAAHAMHVQGTPAPTEISPAAFPYDERLVNPIKPWEDHFGIIEKNIGYVFKRRPLLVCALTHSSYNSHKSKAHADLETFQRLEFLGDAIADFFVVRYLYEMYPELDPGKLTDLKSNVVSNEAFARTSVTLGLHNFLYINNEKLAQDVQRFAGSVGQDLTQEDELGGHSTYKRNLGELAAPKILGDVFESILGAVYVDSGLRHAWRVCMNLLRDSLRINADPGRDDMHPVHELSEMVLKVWKLARGPLYDPIRTVRFGNLKVVAVYILGEKIAIGKGSKWKRARLQAAVKALERLRSAEDDPKGDGAKLKALLQERSIQLLLREKRGRELQRTTNGR</sequence>
<dbReference type="Gene3D" id="3.40.50.300">
    <property type="entry name" value="P-loop containing nucleotide triphosphate hydrolases"/>
    <property type="match status" value="1"/>
</dbReference>
<feature type="region of interest" description="Disordered" evidence="11">
    <location>
        <begin position="1297"/>
        <end position="1345"/>
    </location>
</feature>
<comment type="cofactor">
    <cofactor evidence="1">
        <name>Mn(2+)</name>
        <dbReference type="ChEBI" id="CHEBI:29035"/>
    </cofactor>
</comment>
<keyword evidence="8 10" id="KW-0694">RNA-binding</keyword>